<name>A0A556VBT9_BAGYA</name>
<reference evidence="2 3" key="1">
    <citation type="journal article" date="2019" name="Genome Biol. Evol.">
        <title>Whole-Genome Sequencing of the Giant Devil Catfish, Bagarius yarrelli.</title>
        <authorList>
            <person name="Jiang W."/>
            <person name="Lv Y."/>
            <person name="Cheng L."/>
            <person name="Yang K."/>
            <person name="Chao B."/>
            <person name="Wang X."/>
            <person name="Li Y."/>
            <person name="Pan X."/>
            <person name="You X."/>
            <person name="Zhang Y."/>
            <person name="Yang J."/>
            <person name="Li J."/>
            <person name="Zhang X."/>
            <person name="Liu S."/>
            <person name="Sun C."/>
            <person name="Yang J."/>
            <person name="Shi Q."/>
        </authorList>
    </citation>
    <scope>NUCLEOTIDE SEQUENCE [LARGE SCALE GENOMIC DNA]</scope>
    <source>
        <strain evidence="2">JWS20170419001</strain>
        <tissue evidence="2">Muscle</tissue>
    </source>
</reference>
<evidence type="ECO:0000256" key="1">
    <source>
        <dbReference type="SAM" id="MobiDB-lite"/>
    </source>
</evidence>
<feature type="region of interest" description="Disordered" evidence="1">
    <location>
        <begin position="439"/>
        <end position="478"/>
    </location>
</feature>
<keyword evidence="3" id="KW-1185">Reference proteome</keyword>
<protein>
    <submittedName>
        <fullName evidence="2">Bromodomain adjacent to zinc finger domain protein 2B</fullName>
    </submittedName>
</protein>
<feature type="region of interest" description="Disordered" evidence="1">
    <location>
        <begin position="117"/>
        <end position="406"/>
    </location>
</feature>
<organism evidence="2 3">
    <name type="scientific">Bagarius yarrelli</name>
    <name type="common">Goonch</name>
    <name type="synonym">Bagrus yarrelli</name>
    <dbReference type="NCBI Taxonomy" id="175774"/>
    <lineage>
        <taxon>Eukaryota</taxon>
        <taxon>Metazoa</taxon>
        <taxon>Chordata</taxon>
        <taxon>Craniata</taxon>
        <taxon>Vertebrata</taxon>
        <taxon>Euteleostomi</taxon>
        <taxon>Actinopterygii</taxon>
        <taxon>Neopterygii</taxon>
        <taxon>Teleostei</taxon>
        <taxon>Ostariophysi</taxon>
        <taxon>Siluriformes</taxon>
        <taxon>Sisoridae</taxon>
        <taxon>Sisorinae</taxon>
        <taxon>Bagarius</taxon>
    </lineage>
</organism>
<accession>A0A556VBT9</accession>
<proteinExistence type="predicted"/>
<feature type="compositionally biased region" description="Pro residues" evidence="1">
    <location>
        <begin position="362"/>
        <end position="383"/>
    </location>
</feature>
<feature type="compositionally biased region" description="Basic and acidic residues" evidence="1">
    <location>
        <begin position="272"/>
        <end position="289"/>
    </location>
</feature>
<feature type="compositionally biased region" description="Low complexity" evidence="1">
    <location>
        <begin position="441"/>
        <end position="466"/>
    </location>
</feature>
<sequence length="478" mass="50441">MIPRRQFRLAKESAAFLQRPLFGVTGSEQPFSVTSVTSVPSAFPVMAHPAFGLLSPGTARPEFGGLGALGVTAALAAHPQLGAFTEWWRAAEAHGRSPAAFFPPFLGLPPLFAPPLQNHEATPYTSKTLSKSSQGPKGVNGAMNGSVVSPSTTKSGGSVASSAALNTSGGKPRARKASQNSNSAGELQEKLSQKLKEKKPRKKQTEGSGMSDSESGSSLDSDIEGVSSSDLDDLGEEDDDDDDDDQSEESDSEKEPHKKKKAKVVASNLRPGKKEHSRTAEVWDLREGNEPPGACVSKSRDRPAQPTSVIQSTGLAVSTNPLALIGQSQHDSSPQRLSSSSPRPIASHQPLPLSLCSSPKPLSVPSPPKPLPLSSSPKPPSLSPSPRAWGSAHKSQNSLSRRKHLESSLSHIADYRLKQSLLAHDQEFPLQLKKQQDLYKTSKNSGVRSSSSSSTSASSILPSKSTAGRTKAPGGLRP</sequence>
<feature type="compositionally biased region" description="Low complexity" evidence="1">
    <location>
        <begin position="328"/>
        <end position="361"/>
    </location>
</feature>
<feature type="compositionally biased region" description="Acidic residues" evidence="1">
    <location>
        <begin position="230"/>
        <end position="252"/>
    </location>
</feature>
<dbReference type="EMBL" id="VCAZ01000218">
    <property type="protein sequence ID" value="TTI92358.1"/>
    <property type="molecule type" value="Genomic_DNA"/>
</dbReference>
<feature type="compositionally biased region" description="Polar residues" evidence="1">
    <location>
        <begin position="146"/>
        <end position="169"/>
    </location>
</feature>
<feature type="compositionally biased region" description="Low complexity" evidence="1">
    <location>
        <begin position="206"/>
        <end position="229"/>
    </location>
</feature>
<feature type="compositionally biased region" description="Polar residues" evidence="1">
    <location>
        <begin position="305"/>
        <end position="321"/>
    </location>
</feature>
<evidence type="ECO:0000313" key="3">
    <source>
        <dbReference type="Proteomes" id="UP000319801"/>
    </source>
</evidence>
<feature type="compositionally biased region" description="Polar residues" evidence="1">
    <location>
        <begin position="119"/>
        <end position="135"/>
    </location>
</feature>
<gene>
    <name evidence="2" type="ORF">Baya_15338</name>
</gene>
<evidence type="ECO:0000313" key="2">
    <source>
        <dbReference type="EMBL" id="TTI92358.1"/>
    </source>
</evidence>
<dbReference type="Proteomes" id="UP000319801">
    <property type="component" value="Unassembled WGS sequence"/>
</dbReference>
<dbReference type="AlphaFoldDB" id="A0A556VBT9"/>
<comment type="caution">
    <text evidence="2">The sequence shown here is derived from an EMBL/GenBank/DDBJ whole genome shotgun (WGS) entry which is preliminary data.</text>
</comment>